<dbReference type="STRING" id="158189.SpiBuddy_2295"/>
<evidence type="ECO:0000256" key="1">
    <source>
        <dbReference type="ARBA" id="ARBA00011643"/>
    </source>
</evidence>
<accession>F0RSK0</accession>
<evidence type="ECO:0000259" key="2">
    <source>
        <dbReference type="Pfam" id="PF07085"/>
    </source>
</evidence>
<dbReference type="Gene3D" id="3.40.1390.20">
    <property type="entry name" value="HprK N-terminal domain-like"/>
    <property type="match status" value="1"/>
</dbReference>
<name>F0RSK0_SPHGB</name>
<dbReference type="HOGENOM" id="CLU_140224_0_0_12"/>
<feature type="domain" description="DRTGG" evidence="2">
    <location>
        <begin position="15"/>
        <end position="112"/>
    </location>
</feature>
<dbReference type="KEGG" id="sbu:SpiBuddy_2295"/>
<keyword evidence="4" id="KW-1185">Reference proteome</keyword>
<organism evidence="3 4">
    <name type="scientific">Sphaerochaeta globosa (strain ATCC BAA-1886 / DSM 22777 / Buddy)</name>
    <name type="common">Spirochaeta sp. (strain Buddy)</name>
    <dbReference type="NCBI Taxonomy" id="158189"/>
    <lineage>
        <taxon>Bacteria</taxon>
        <taxon>Pseudomonadati</taxon>
        <taxon>Spirochaetota</taxon>
        <taxon>Spirochaetia</taxon>
        <taxon>Spirochaetales</taxon>
        <taxon>Sphaerochaetaceae</taxon>
        <taxon>Sphaerochaeta</taxon>
    </lineage>
</organism>
<dbReference type="AlphaFoldDB" id="F0RSK0"/>
<sequence length="124" mass="13650">MSLVHGILTPMKLKDILACVDGKLVCGESHLEDEVMRGFASDLMSDVLTILEDDIILITGLSNNQAIRTAEMSDISNILLVRNKKPSQSMIDMAKELNISLAYTSFSLFKASGLLYQQGLKPVY</sequence>
<dbReference type="InterPro" id="IPR028979">
    <property type="entry name" value="Ser_kin/Pase_Hpr-like_N_sf"/>
</dbReference>
<dbReference type="Pfam" id="PF07085">
    <property type="entry name" value="DRTGG"/>
    <property type="match status" value="1"/>
</dbReference>
<proteinExistence type="predicted"/>
<comment type="subunit">
    <text evidence="1">Homohexamer.</text>
</comment>
<protein>
    <recommendedName>
        <fullName evidence="2">DRTGG domain-containing protein</fullName>
    </recommendedName>
</protein>
<dbReference type="SUPFAM" id="SSF75138">
    <property type="entry name" value="HprK N-terminal domain-like"/>
    <property type="match status" value="1"/>
</dbReference>
<dbReference type="EMBL" id="CP002541">
    <property type="protein sequence ID" value="ADY14114.1"/>
    <property type="molecule type" value="Genomic_DNA"/>
</dbReference>
<dbReference type="eggNOG" id="COG4109">
    <property type="taxonomic scope" value="Bacteria"/>
</dbReference>
<reference evidence="4" key="1">
    <citation type="submission" date="2011-02" db="EMBL/GenBank/DDBJ databases">
        <title>Complete sequence of Spirochaeta sp. Buddy.</title>
        <authorList>
            <person name="Lucas S."/>
            <person name="Copeland A."/>
            <person name="Lapidus A."/>
            <person name="Cheng J.-F."/>
            <person name="Goodwin L."/>
            <person name="Pitluck S."/>
            <person name="Zeytun A."/>
            <person name="Detter J.C."/>
            <person name="Han C."/>
            <person name="Tapia R."/>
            <person name="Land M."/>
            <person name="Hauser L."/>
            <person name="Kyrpides N."/>
            <person name="Ivanova N."/>
            <person name="Mikhailova N."/>
            <person name="Pagani I."/>
            <person name="Ritalahti K.M."/>
            <person name="Loeffler F.E."/>
            <person name="Woyke T."/>
        </authorList>
    </citation>
    <scope>NUCLEOTIDE SEQUENCE [LARGE SCALE GENOMIC DNA]</scope>
    <source>
        <strain evidence="4">ATCC BAA-1886 / DSM 22777 / Buddy</strain>
    </source>
</reference>
<dbReference type="InterPro" id="IPR010766">
    <property type="entry name" value="DRTGG"/>
</dbReference>
<evidence type="ECO:0000313" key="3">
    <source>
        <dbReference type="EMBL" id="ADY14114.1"/>
    </source>
</evidence>
<evidence type="ECO:0000313" key="4">
    <source>
        <dbReference type="Proteomes" id="UP000008466"/>
    </source>
</evidence>
<gene>
    <name evidence="3" type="ordered locus">SpiBuddy_2295</name>
</gene>
<dbReference type="Proteomes" id="UP000008466">
    <property type="component" value="Chromosome"/>
</dbReference>